<keyword evidence="4 6" id="KW-1133">Transmembrane helix</keyword>
<evidence type="ECO:0000256" key="6">
    <source>
        <dbReference type="SAM" id="Phobius"/>
    </source>
</evidence>
<dbReference type="EMBL" id="BONI01000114">
    <property type="protein sequence ID" value="GIG11093.1"/>
    <property type="molecule type" value="Genomic_DNA"/>
</dbReference>
<evidence type="ECO:0000256" key="5">
    <source>
        <dbReference type="ARBA" id="ARBA00023136"/>
    </source>
</evidence>
<evidence type="ECO:0000313" key="9">
    <source>
        <dbReference type="Proteomes" id="UP000630887"/>
    </source>
</evidence>
<feature type="transmembrane region" description="Helical" evidence="6">
    <location>
        <begin position="6"/>
        <end position="30"/>
    </location>
</feature>
<dbReference type="Pfam" id="PF00482">
    <property type="entry name" value="T2SSF"/>
    <property type="match status" value="1"/>
</dbReference>
<evidence type="ECO:0000259" key="7">
    <source>
        <dbReference type="Pfam" id="PF00482"/>
    </source>
</evidence>
<dbReference type="AlphaFoldDB" id="A0A8J3KYL4"/>
<feature type="transmembrane region" description="Helical" evidence="6">
    <location>
        <begin position="110"/>
        <end position="129"/>
    </location>
</feature>
<feature type="domain" description="Type II secretion system protein GspF" evidence="7">
    <location>
        <begin position="172"/>
        <end position="297"/>
    </location>
</feature>
<name>A0A8J3KYL4_9ACTN</name>
<feature type="transmembrane region" description="Helical" evidence="6">
    <location>
        <begin position="135"/>
        <end position="156"/>
    </location>
</feature>
<comment type="caution">
    <text evidence="8">The sequence shown here is derived from an EMBL/GenBank/DDBJ whole genome shotgun (WGS) entry which is preliminary data.</text>
</comment>
<feature type="transmembrane region" description="Helical" evidence="6">
    <location>
        <begin position="280"/>
        <end position="302"/>
    </location>
</feature>
<dbReference type="Proteomes" id="UP000630887">
    <property type="component" value="Unassembled WGS sequence"/>
</dbReference>
<evidence type="ECO:0000256" key="1">
    <source>
        <dbReference type="ARBA" id="ARBA00004651"/>
    </source>
</evidence>
<dbReference type="GO" id="GO:0005886">
    <property type="term" value="C:plasma membrane"/>
    <property type="evidence" value="ECO:0007669"/>
    <property type="project" value="UniProtKB-SubCell"/>
</dbReference>
<gene>
    <name evidence="8" type="ORF">Cco03nite_77930</name>
</gene>
<comment type="subcellular location">
    <subcellularLocation>
        <location evidence="1">Cell membrane</location>
        <topology evidence="1">Multi-pass membrane protein</topology>
    </subcellularLocation>
</comment>
<protein>
    <recommendedName>
        <fullName evidence="7">Type II secretion system protein GspF domain-containing protein</fullName>
    </recommendedName>
</protein>
<accession>A0A8J3KYL4</accession>
<evidence type="ECO:0000313" key="8">
    <source>
        <dbReference type="EMBL" id="GIG11093.1"/>
    </source>
</evidence>
<dbReference type="PANTHER" id="PTHR35007">
    <property type="entry name" value="INTEGRAL MEMBRANE PROTEIN-RELATED"/>
    <property type="match status" value="1"/>
</dbReference>
<sequence length="311" mass="32750">MTVSGQLILIIGAGAVFAAIALAVLTLASASVARSGVARALETIDTVYAPGSASAAEERLGDRLRPAVAQVSALGRLLTPKGAAARLQRRLDHAGNPVAWPPERVVEMQGLGLVVVAFLGGAFGFAFGFGPGGLLLSVLAGGALGFWAPFLVVYDLGVRRQQQIRRQLPDALDLLTLSVEAGLGFDAALAQVAAAMPGALAREFARMLHEMQMGQRRVDALRALAARTTVPELKTITMALVQAGELGIPIAGVLREQARQMRVKRRQRAEEAARKLPVKVIFPLVLCLFPALFIVVIGPGIINVMEAFGGR</sequence>
<keyword evidence="5 6" id="KW-0472">Membrane</keyword>
<reference evidence="8 9" key="1">
    <citation type="submission" date="2021-01" db="EMBL/GenBank/DDBJ databases">
        <title>Whole genome shotgun sequence of Catellatospora coxensis NBRC 107359.</title>
        <authorList>
            <person name="Komaki H."/>
            <person name="Tamura T."/>
        </authorList>
    </citation>
    <scope>NUCLEOTIDE SEQUENCE [LARGE SCALE GENOMIC DNA]</scope>
    <source>
        <strain evidence="8 9">NBRC 107359</strain>
    </source>
</reference>
<evidence type="ECO:0000256" key="2">
    <source>
        <dbReference type="ARBA" id="ARBA00022475"/>
    </source>
</evidence>
<dbReference type="PANTHER" id="PTHR35007:SF2">
    <property type="entry name" value="PILUS ASSEMBLE PROTEIN"/>
    <property type="match status" value="1"/>
</dbReference>
<organism evidence="8 9">
    <name type="scientific">Catellatospora coxensis</name>
    <dbReference type="NCBI Taxonomy" id="310354"/>
    <lineage>
        <taxon>Bacteria</taxon>
        <taxon>Bacillati</taxon>
        <taxon>Actinomycetota</taxon>
        <taxon>Actinomycetes</taxon>
        <taxon>Micromonosporales</taxon>
        <taxon>Micromonosporaceae</taxon>
        <taxon>Catellatospora</taxon>
    </lineage>
</organism>
<keyword evidence="9" id="KW-1185">Reference proteome</keyword>
<keyword evidence="3 6" id="KW-0812">Transmembrane</keyword>
<evidence type="ECO:0000256" key="4">
    <source>
        <dbReference type="ARBA" id="ARBA00022989"/>
    </source>
</evidence>
<proteinExistence type="predicted"/>
<keyword evidence="2" id="KW-1003">Cell membrane</keyword>
<evidence type="ECO:0000256" key="3">
    <source>
        <dbReference type="ARBA" id="ARBA00022692"/>
    </source>
</evidence>
<dbReference type="InterPro" id="IPR018076">
    <property type="entry name" value="T2SS_GspF_dom"/>
</dbReference>